<protein>
    <recommendedName>
        <fullName evidence="3">Secreted protein</fullName>
    </recommendedName>
</protein>
<evidence type="ECO:0000313" key="2">
    <source>
        <dbReference type="Proteomes" id="UP001377337"/>
    </source>
</evidence>
<dbReference type="Proteomes" id="UP001377337">
    <property type="component" value="Chromosome"/>
</dbReference>
<sequence>MKKQTKTGGLLPVLFYLMVEAAACCRFQASGMPPHRGISDGLPLMQKVAIFFDKPPFFQLVLYFNKNEYL</sequence>
<organism evidence="1 2">
    <name type="scientific">Metabacillus sediminis</name>
    <dbReference type="NCBI Taxonomy" id="3117746"/>
    <lineage>
        <taxon>Bacteria</taxon>
        <taxon>Bacillati</taxon>
        <taxon>Bacillota</taxon>
        <taxon>Bacilli</taxon>
        <taxon>Bacillales</taxon>
        <taxon>Bacillaceae</taxon>
        <taxon>Metabacillus</taxon>
    </lineage>
</organism>
<keyword evidence="2" id="KW-1185">Reference proteome</keyword>
<evidence type="ECO:0000313" key="1">
    <source>
        <dbReference type="EMBL" id="WXB98278.1"/>
    </source>
</evidence>
<evidence type="ECO:0008006" key="3">
    <source>
        <dbReference type="Google" id="ProtNLM"/>
    </source>
</evidence>
<reference evidence="1 2" key="1">
    <citation type="submission" date="2024-02" db="EMBL/GenBank/DDBJ databases">
        <title>Seven novel Bacillus-like species.</title>
        <authorList>
            <person name="Liu G."/>
        </authorList>
    </citation>
    <scope>NUCLEOTIDE SEQUENCE [LARGE SCALE GENOMIC DNA]</scope>
    <source>
        <strain evidence="1 2">FJAT-52054</strain>
    </source>
</reference>
<gene>
    <name evidence="1" type="ORF">WCV65_07335</name>
</gene>
<proteinExistence type="predicted"/>
<dbReference type="EMBL" id="CP147407">
    <property type="protein sequence ID" value="WXB98278.1"/>
    <property type="molecule type" value="Genomic_DNA"/>
</dbReference>
<name>A0ABZ2NKB8_9BACI</name>
<accession>A0ABZ2NKB8</accession>
<dbReference type="RefSeq" id="WP_035409087.1">
    <property type="nucleotide sequence ID" value="NZ_CP147407.1"/>
</dbReference>